<dbReference type="EMBL" id="JAMYWD010000010">
    <property type="protein sequence ID" value="KAJ4958728.1"/>
    <property type="molecule type" value="Genomic_DNA"/>
</dbReference>
<name>A0A9Q0K252_9MAGN</name>
<gene>
    <name evidence="4" type="ORF">NE237_025839</name>
</gene>
<dbReference type="GO" id="GO:0016747">
    <property type="term" value="F:acyltransferase activity, transferring groups other than amino-acyl groups"/>
    <property type="evidence" value="ECO:0007669"/>
    <property type="project" value="TreeGrafter"/>
</dbReference>
<dbReference type="InterPro" id="IPR023213">
    <property type="entry name" value="CAT-like_dom_sf"/>
</dbReference>
<evidence type="ECO:0000256" key="2">
    <source>
        <dbReference type="ARBA" id="ARBA00022679"/>
    </source>
</evidence>
<dbReference type="OrthoDB" id="1918817at2759"/>
<protein>
    <submittedName>
        <fullName evidence="4">Uncharacterized protein</fullName>
    </submittedName>
</protein>
<evidence type="ECO:0000313" key="5">
    <source>
        <dbReference type="Proteomes" id="UP001141806"/>
    </source>
</evidence>
<dbReference type="InterPro" id="IPR050317">
    <property type="entry name" value="Plant_Fungal_Acyltransferase"/>
</dbReference>
<evidence type="ECO:0000313" key="4">
    <source>
        <dbReference type="EMBL" id="KAJ4958728.1"/>
    </source>
</evidence>
<dbReference type="Proteomes" id="UP001141806">
    <property type="component" value="Unassembled WGS sequence"/>
</dbReference>
<keyword evidence="5" id="KW-1185">Reference proteome</keyword>
<dbReference type="Pfam" id="PF02458">
    <property type="entry name" value="Transferase"/>
    <property type="match status" value="1"/>
</dbReference>
<dbReference type="PANTHER" id="PTHR31642:SF11">
    <property type="entry name" value="SHIKIMATE O-HYDROXYCINNAMOYLTRANSFERASE"/>
    <property type="match status" value="1"/>
</dbReference>
<comment type="caution">
    <text evidence="4">The sequence shown here is derived from an EMBL/GenBank/DDBJ whole genome shotgun (WGS) entry which is preliminary data.</text>
</comment>
<sequence length="156" mass="17331">MVPSINYACTMLIGLVSSIDQLVAGGKMIFIEVKESTMVRPAKDTPQRKLWNSNLDLETLSKALVPFYPVAARLNRDGDGRVEISCNGEGMLLVEAETSSVIDDFGDFAPPTELNLLIPVVDYSDDISSYPLLLSQVRHLFSKVAYRKELQSFLFL</sequence>
<accession>A0A9Q0K252</accession>
<keyword evidence="3" id="KW-0012">Acyltransferase</keyword>
<dbReference type="AlphaFoldDB" id="A0A9Q0K252"/>
<reference evidence="4" key="1">
    <citation type="journal article" date="2023" name="Plant J.">
        <title>The genome of the king protea, Protea cynaroides.</title>
        <authorList>
            <person name="Chang J."/>
            <person name="Duong T.A."/>
            <person name="Schoeman C."/>
            <person name="Ma X."/>
            <person name="Roodt D."/>
            <person name="Barker N."/>
            <person name="Li Z."/>
            <person name="Van de Peer Y."/>
            <person name="Mizrachi E."/>
        </authorList>
    </citation>
    <scope>NUCLEOTIDE SEQUENCE</scope>
    <source>
        <tissue evidence="4">Young leaves</tissue>
    </source>
</reference>
<keyword evidence="2" id="KW-0808">Transferase</keyword>
<evidence type="ECO:0000256" key="3">
    <source>
        <dbReference type="ARBA" id="ARBA00023315"/>
    </source>
</evidence>
<organism evidence="4 5">
    <name type="scientific">Protea cynaroides</name>
    <dbReference type="NCBI Taxonomy" id="273540"/>
    <lineage>
        <taxon>Eukaryota</taxon>
        <taxon>Viridiplantae</taxon>
        <taxon>Streptophyta</taxon>
        <taxon>Embryophyta</taxon>
        <taxon>Tracheophyta</taxon>
        <taxon>Spermatophyta</taxon>
        <taxon>Magnoliopsida</taxon>
        <taxon>Proteales</taxon>
        <taxon>Proteaceae</taxon>
        <taxon>Protea</taxon>
    </lineage>
</organism>
<comment type="similarity">
    <text evidence="1">Belongs to the plant acyltransferase family.</text>
</comment>
<dbReference type="Gene3D" id="3.30.559.10">
    <property type="entry name" value="Chloramphenicol acetyltransferase-like domain"/>
    <property type="match status" value="1"/>
</dbReference>
<dbReference type="PANTHER" id="PTHR31642">
    <property type="entry name" value="TRICHOTHECENE 3-O-ACETYLTRANSFERASE"/>
    <property type="match status" value="1"/>
</dbReference>
<evidence type="ECO:0000256" key="1">
    <source>
        <dbReference type="ARBA" id="ARBA00009861"/>
    </source>
</evidence>
<proteinExistence type="inferred from homology"/>